<dbReference type="GO" id="GO:0051082">
    <property type="term" value="F:unfolded protein binding"/>
    <property type="evidence" value="ECO:0007669"/>
    <property type="project" value="UniProtKB-UniRule"/>
</dbReference>
<feature type="binding site" evidence="11">
    <location>
        <position position="232"/>
    </location>
    <ligand>
        <name>Zn(2+)</name>
        <dbReference type="ChEBI" id="CHEBI:29105"/>
        <label>1</label>
    </ligand>
</feature>
<feature type="zinc finger region" description="CR-type" evidence="12">
    <location>
        <begin position="162"/>
        <end position="244"/>
    </location>
</feature>
<dbReference type="SMART" id="SM00271">
    <property type="entry name" value="DnaJ"/>
    <property type="match status" value="1"/>
</dbReference>
<comment type="cofactor">
    <cofactor evidence="11">
        <name>Zn(2+)</name>
        <dbReference type="ChEBI" id="CHEBI:29105"/>
    </cofactor>
    <text evidence="11">Binds 2 Zn(2+) ions per monomer.</text>
</comment>
<feature type="domain" description="J" evidence="14">
    <location>
        <begin position="4"/>
        <end position="68"/>
    </location>
</feature>
<dbReference type="InterPro" id="IPR036869">
    <property type="entry name" value="J_dom_sf"/>
</dbReference>
<keyword evidence="7 11" id="KW-0863">Zinc-finger</keyword>
<dbReference type="GO" id="GO:0042026">
    <property type="term" value="P:protein refolding"/>
    <property type="evidence" value="ECO:0007669"/>
    <property type="project" value="TreeGrafter"/>
</dbReference>
<dbReference type="SUPFAM" id="SSF49493">
    <property type="entry name" value="HSP40/DnaJ peptide-binding domain"/>
    <property type="match status" value="2"/>
</dbReference>
<dbReference type="Proteomes" id="UP001500420">
    <property type="component" value="Unassembled WGS sequence"/>
</dbReference>
<evidence type="ECO:0000259" key="15">
    <source>
        <dbReference type="PROSITE" id="PS51188"/>
    </source>
</evidence>
<dbReference type="GO" id="GO:0005737">
    <property type="term" value="C:cytoplasm"/>
    <property type="evidence" value="ECO:0007669"/>
    <property type="project" value="UniProtKB-SubCell"/>
</dbReference>
<dbReference type="CDD" id="cd10719">
    <property type="entry name" value="DnaJ_zf"/>
    <property type="match status" value="1"/>
</dbReference>
<dbReference type="GO" id="GO:0006260">
    <property type="term" value="P:DNA replication"/>
    <property type="evidence" value="ECO:0007669"/>
    <property type="project" value="UniProtKB-KW"/>
</dbReference>
<dbReference type="FunFam" id="2.10.230.10:FF:000002">
    <property type="entry name" value="Molecular chaperone DnaJ"/>
    <property type="match status" value="1"/>
</dbReference>
<dbReference type="Gene3D" id="2.10.230.10">
    <property type="entry name" value="Heat shock protein DnaJ, cysteine-rich domain"/>
    <property type="match status" value="1"/>
</dbReference>
<evidence type="ECO:0000256" key="8">
    <source>
        <dbReference type="ARBA" id="ARBA00022833"/>
    </source>
</evidence>
<feature type="domain" description="CR-type" evidence="15">
    <location>
        <begin position="162"/>
        <end position="244"/>
    </location>
</feature>
<dbReference type="PROSITE" id="PS50076">
    <property type="entry name" value="DNAJ_2"/>
    <property type="match status" value="1"/>
</dbReference>
<evidence type="ECO:0000256" key="12">
    <source>
        <dbReference type="PROSITE-ProRule" id="PRU00546"/>
    </source>
</evidence>
<proteinExistence type="inferred from homology"/>
<feature type="compositionally biased region" description="Basic and acidic residues" evidence="13">
    <location>
        <begin position="27"/>
        <end position="80"/>
    </location>
</feature>
<feature type="binding site" evidence="11">
    <location>
        <position position="218"/>
    </location>
    <ligand>
        <name>Zn(2+)</name>
        <dbReference type="ChEBI" id="CHEBI:29105"/>
        <label>2</label>
    </ligand>
</feature>
<evidence type="ECO:0000256" key="9">
    <source>
        <dbReference type="ARBA" id="ARBA00023016"/>
    </source>
</evidence>
<dbReference type="InterPro" id="IPR002939">
    <property type="entry name" value="DnaJ_C"/>
</dbReference>
<keyword evidence="4 11" id="KW-0235">DNA replication</keyword>
<sequence>MSEDFYDILGVSRDASEDEIQQAYRKKASELHPDVSDDPNAEEKFKKAQKAKEVLTDEEKRNAYDRLGHERFEEAEKHGGFDGGRGGGGAGGPFGGAGGAGGPFGGGGGGGPFGGAGGGGGGGMGDIFDQIFGGGGGGRGDSGRGADLRTSLELDLEEAYEGAQKEVTVRRPENCDTCGGAGHPPDADSRTCPQCEGQGQVTQVQQTPLGRVQQTQTCPHCSGQGELYDETCGDCGGEGEVTNTSTLTVDIPAGIQDGQTLRMENEGAPGDTRRRNGDLLIEVAVADHPDFERDGDDLQHREPISFPQATFGDTIEVPTLDGPVEMDVPEGTQSGETFRLENKGMPRLRGRGQGDLYVQVQVVTPDSLNEEQREALEQFAEAGGEEIDVETGFFEKIKNSF</sequence>
<dbReference type="Pfam" id="PF00684">
    <property type="entry name" value="DnaJ_CXXCXGXG"/>
    <property type="match status" value="1"/>
</dbReference>
<dbReference type="GO" id="GO:0005524">
    <property type="term" value="F:ATP binding"/>
    <property type="evidence" value="ECO:0007669"/>
    <property type="project" value="InterPro"/>
</dbReference>
<evidence type="ECO:0000313" key="17">
    <source>
        <dbReference type="Proteomes" id="UP001500420"/>
    </source>
</evidence>
<dbReference type="NCBIfam" id="NF008035">
    <property type="entry name" value="PRK10767.1"/>
    <property type="match status" value="1"/>
</dbReference>
<feature type="repeat" description="CXXCXGXG motif" evidence="11">
    <location>
        <begin position="192"/>
        <end position="199"/>
    </location>
</feature>
<dbReference type="CDD" id="cd06257">
    <property type="entry name" value="DnaJ"/>
    <property type="match status" value="1"/>
</dbReference>
<accession>A0AAV3TBL0</accession>
<dbReference type="GO" id="GO:0008270">
    <property type="term" value="F:zinc ion binding"/>
    <property type="evidence" value="ECO:0007669"/>
    <property type="project" value="UniProtKB-UniRule"/>
</dbReference>
<feature type="compositionally biased region" description="Gly residues" evidence="13">
    <location>
        <begin position="81"/>
        <end position="103"/>
    </location>
</feature>
<dbReference type="AlphaFoldDB" id="A0AAV3TBL0"/>
<evidence type="ECO:0000256" key="6">
    <source>
        <dbReference type="ARBA" id="ARBA00022737"/>
    </source>
</evidence>
<dbReference type="PRINTS" id="PR00625">
    <property type="entry name" value="JDOMAIN"/>
</dbReference>
<dbReference type="CDD" id="cd10747">
    <property type="entry name" value="DnaJ_C"/>
    <property type="match status" value="1"/>
</dbReference>
<keyword evidence="5 11" id="KW-0479">Metal-binding</keyword>
<feature type="repeat" description="CXXCXGXG motif" evidence="11">
    <location>
        <begin position="218"/>
        <end position="225"/>
    </location>
</feature>
<evidence type="ECO:0000256" key="4">
    <source>
        <dbReference type="ARBA" id="ARBA00022705"/>
    </source>
</evidence>
<evidence type="ECO:0000313" key="16">
    <source>
        <dbReference type="EMBL" id="GAA0675518.1"/>
    </source>
</evidence>
<dbReference type="PANTHER" id="PTHR43096">
    <property type="entry name" value="DNAJ HOMOLOG 1, MITOCHONDRIAL-RELATED"/>
    <property type="match status" value="1"/>
</dbReference>
<dbReference type="GO" id="GO:0031072">
    <property type="term" value="F:heat shock protein binding"/>
    <property type="evidence" value="ECO:0007669"/>
    <property type="project" value="InterPro"/>
</dbReference>
<comment type="subunit">
    <text evidence="2 11">Homodimer.</text>
</comment>
<dbReference type="NCBIfam" id="TIGR02349">
    <property type="entry name" value="DnaJ_bact"/>
    <property type="match status" value="1"/>
</dbReference>
<dbReference type="RefSeq" id="WP_343774264.1">
    <property type="nucleotide sequence ID" value="NZ_BAAADV010000004.1"/>
</dbReference>
<evidence type="ECO:0000256" key="11">
    <source>
        <dbReference type="HAMAP-Rule" id="MF_01152"/>
    </source>
</evidence>
<feature type="region of interest" description="Disordered" evidence="13">
    <location>
        <begin position="26"/>
        <end position="103"/>
    </location>
</feature>
<evidence type="ECO:0000256" key="2">
    <source>
        <dbReference type="ARBA" id="ARBA00011738"/>
    </source>
</evidence>
<comment type="caution">
    <text evidence="16">The sequence shown here is derived from an EMBL/GenBank/DDBJ whole genome shotgun (WGS) entry which is preliminary data.</text>
</comment>
<dbReference type="EMBL" id="BAAADV010000004">
    <property type="protein sequence ID" value="GAA0675518.1"/>
    <property type="molecule type" value="Genomic_DNA"/>
</dbReference>
<evidence type="ECO:0000256" key="10">
    <source>
        <dbReference type="ARBA" id="ARBA00023186"/>
    </source>
</evidence>
<dbReference type="FunFam" id="2.60.260.20:FF:000004">
    <property type="entry name" value="Molecular chaperone DnaJ"/>
    <property type="match status" value="1"/>
</dbReference>
<comment type="subcellular location">
    <subcellularLocation>
        <location evidence="1 11">Cytoplasm</location>
    </subcellularLocation>
</comment>
<feature type="repeat" description="CXXCXGXG motif" evidence="11">
    <location>
        <begin position="232"/>
        <end position="239"/>
    </location>
</feature>
<dbReference type="InterPro" id="IPR001623">
    <property type="entry name" value="DnaJ_domain"/>
</dbReference>
<feature type="binding site" evidence="11">
    <location>
        <position position="175"/>
    </location>
    <ligand>
        <name>Zn(2+)</name>
        <dbReference type="ChEBI" id="CHEBI:29105"/>
        <label>1</label>
    </ligand>
</feature>
<organism evidence="16 17">
    <name type="scientific">Natronoarchaeum mannanilyticum</name>
    <dbReference type="NCBI Taxonomy" id="926360"/>
    <lineage>
        <taxon>Archaea</taxon>
        <taxon>Methanobacteriati</taxon>
        <taxon>Methanobacteriota</taxon>
        <taxon>Stenosarchaea group</taxon>
        <taxon>Halobacteria</taxon>
        <taxon>Halobacteriales</taxon>
        <taxon>Natronoarchaeaceae</taxon>
    </lineage>
</organism>
<evidence type="ECO:0000256" key="13">
    <source>
        <dbReference type="SAM" id="MobiDB-lite"/>
    </source>
</evidence>
<dbReference type="InterPro" id="IPR012724">
    <property type="entry name" value="DnaJ"/>
</dbReference>
<feature type="binding site" evidence="11">
    <location>
        <position position="235"/>
    </location>
    <ligand>
        <name>Zn(2+)</name>
        <dbReference type="ChEBI" id="CHEBI:29105"/>
        <label>1</label>
    </ligand>
</feature>
<keyword evidence="9 11" id="KW-0346">Stress response</keyword>
<dbReference type="Gene3D" id="1.10.287.110">
    <property type="entry name" value="DnaJ domain"/>
    <property type="match status" value="1"/>
</dbReference>
<dbReference type="Gene3D" id="2.60.260.20">
    <property type="entry name" value="Urease metallochaperone UreE, N-terminal domain"/>
    <property type="match status" value="2"/>
</dbReference>
<keyword evidence="8 11" id="KW-0862">Zinc</keyword>
<feature type="binding site" evidence="11">
    <location>
        <position position="178"/>
    </location>
    <ligand>
        <name>Zn(2+)</name>
        <dbReference type="ChEBI" id="CHEBI:29105"/>
        <label>1</label>
    </ligand>
</feature>
<comment type="domain">
    <text evidence="11">The J domain is necessary and sufficient to stimulate DnaK ATPase activity. Zinc center 1 plays an important role in the autonomous, DnaK-independent chaperone activity of DnaJ. Zinc center 2 is essential for interaction with DnaK and for DnaJ activity.</text>
</comment>
<evidence type="ECO:0000256" key="5">
    <source>
        <dbReference type="ARBA" id="ARBA00022723"/>
    </source>
</evidence>
<keyword evidence="6 11" id="KW-0677">Repeat</keyword>
<protein>
    <recommendedName>
        <fullName evidence="11">Chaperone protein DnaJ</fullName>
    </recommendedName>
</protein>
<feature type="binding site" evidence="11">
    <location>
        <position position="192"/>
    </location>
    <ligand>
        <name>Zn(2+)</name>
        <dbReference type="ChEBI" id="CHEBI:29105"/>
        <label>2</label>
    </ligand>
</feature>
<feature type="binding site" evidence="11">
    <location>
        <position position="195"/>
    </location>
    <ligand>
        <name>Zn(2+)</name>
        <dbReference type="ChEBI" id="CHEBI:29105"/>
        <label>2</label>
    </ligand>
</feature>
<reference evidence="16 17" key="1">
    <citation type="journal article" date="2019" name="Int. J. Syst. Evol. Microbiol.">
        <title>The Global Catalogue of Microorganisms (GCM) 10K type strain sequencing project: providing services to taxonomists for standard genome sequencing and annotation.</title>
        <authorList>
            <consortium name="The Broad Institute Genomics Platform"/>
            <consortium name="The Broad Institute Genome Sequencing Center for Infectious Disease"/>
            <person name="Wu L."/>
            <person name="Ma J."/>
        </authorList>
    </citation>
    <scope>NUCLEOTIDE SEQUENCE [LARGE SCALE GENOMIC DNA]</scope>
    <source>
        <strain evidence="16 17">JCM 16328</strain>
    </source>
</reference>
<dbReference type="PANTHER" id="PTHR43096:SF52">
    <property type="entry name" value="DNAJ HOMOLOG 1, MITOCHONDRIAL-RELATED"/>
    <property type="match status" value="1"/>
</dbReference>
<comment type="function">
    <text evidence="11">Participates actively in the response to hyperosmotic and heat shock by preventing the aggregation of stress-denatured proteins and by disaggregating proteins, also in an autonomous, DnaK-independent fashion. Unfolded proteins bind initially to DnaJ; upon interaction with the DnaJ-bound protein, DnaK hydrolyzes its bound ATP, resulting in the formation of a stable complex. GrpE releases ADP from DnaK; ATP binding to DnaK triggers the release of the substrate protein, thus completing the reaction cycle. Several rounds of ATP-dependent interactions between DnaJ, DnaK and GrpE are required for fully efficient folding. Also involved, together with DnaK and GrpE, in the DNA replication of plasmids through activation of initiation proteins.</text>
</comment>
<gene>
    <name evidence="11" type="primary">dnaJ</name>
    <name evidence="16" type="ORF">GCM10009020_23990</name>
</gene>
<evidence type="ECO:0000256" key="3">
    <source>
        <dbReference type="ARBA" id="ARBA00022490"/>
    </source>
</evidence>
<dbReference type="InterPro" id="IPR001305">
    <property type="entry name" value="HSP_DnaJ_Cys-rich_dom"/>
</dbReference>
<evidence type="ECO:0000259" key="14">
    <source>
        <dbReference type="PROSITE" id="PS50076"/>
    </source>
</evidence>
<feature type="repeat" description="CXXCXGXG motif" evidence="11">
    <location>
        <begin position="175"/>
        <end position="182"/>
    </location>
</feature>
<name>A0AAV3TBL0_9EURY</name>
<keyword evidence="3 11" id="KW-0963">Cytoplasm</keyword>
<evidence type="ECO:0000256" key="7">
    <source>
        <dbReference type="ARBA" id="ARBA00022771"/>
    </source>
</evidence>
<dbReference type="InterPro" id="IPR008971">
    <property type="entry name" value="HSP40/DnaJ_pept-bd"/>
</dbReference>
<dbReference type="Pfam" id="PF01556">
    <property type="entry name" value="DnaJ_C"/>
    <property type="match status" value="1"/>
</dbReference>
<dbReference type="InterPro" id="IPR036410">
    <property type="entry name" value="HSP_DnaJ_Cys-rich_dom_sf"/>
</dbReference>
<feature type="binding site" evidence="11">
    <location>
        <position position="221"/>
    </location>
    <ligand>
        <name>Zn(2+)</name>
        <dbReference type="ChEBI" id="CHEBI:29105"/>
        <label>2</label>
    </ligand>
</feature>
<evidence type="ECO:0000256" key="1">
    <source>
        <dbReference type="ARBA" id="ARBA00004496"/>
    </source>
</evidence>
<dbReference type="SUPFAM" id="SSF57938">
    <property type="entry name" value="DnaJ/Hsp40 cysteine-rich domain"/>
    <property type="match status" value="1"/>
</dbReference>
<dbReference type="Pfam" id="PF00226">
    <property type="entry name" value="DnaJ"/>
    <property type="match status" value="1"/>
</dbReference>
<comment type="similarity">
    <text evidence="11">Belongs to the DnaJ family.</text>
</comment>
<dbReference type="PROSITE" id="PS51188">
    <property type="entry name" value="ZF_CR"/>
    <property type="match status" value="1"/>
</dbReference>
<keyword evidence="17" id="KW-1185">Reference proteome</keyword>
<keyword evidence="10 11" id="KW-0143">Chaperone</keyword>
<dbReference type="GO" id="GO:0009408">
    <property type="term" value="P:response to heat"/>
    <property type="evidence" value="ECO:0007669"/>
    <property type="project" value="InterPro"/>
</dbReference>
<dbReference type="SUPFAM" id="SSF46565">
    <property type="entry name" value="Chaperone J-domain"/>
    <property type="match status" value="1"/>
</dbReference>
<dbReference type="HAMAP" id="MF_01152">
    <property type="entry name" value="DnaJ"/>
    <property type="match status" value="1"/>
</dbReference>